<dbReference type="AlphaFoldDB" id="A0A8W8HMN5"/>
<keyword evidence="1" id="KW-0472">Membrane</keyword>
<evidence type="ECO:0000256" key="1">
    <source>
        <dbReference type="SAM" id="Phobius"/>
    </source>
</evidence>
<keyword evidence="3" id="KW-1185">Reference proteome</keyword>
<evidence type="ECO:0000313" key="3">
    <source>
        <dbReference type="Proteomes" id="UP000005408"/>
    </source>
</evidence>
<reference evidence="2" key="1">
    <citation type="submission" date="2022-08" db="UniProtKB">
        <authorList>
            <consortium name="EnsemblMetazoa"/>
        </authorList>
    </citation>
    <scope>IDENTIFICATION</scope>
    <source>
        <strain evidence="2">05x7-T-G4-1.051#20</strain>
    </source>
</reference>
<dbReference type="EnsemblMetazoa" id="G10266.1">
    <property type="protein sequence ID" value="G10266.1:cds"/>
    <property type="gene ID" value="G10266"/>
</dbReference>
<sequence length="375" mass="36206">MNHQKSPMPITFSLAFISKTSCIFFPDYVNDLVCIYRLQSVVIVTNRPGSFTKRHFKMIPAVVLLCLVAGAIALPINTDYYPKSQGYGGRRFNGGFIGINNNGFESSILGLNGGNSAAAAAAATAASGLNSAAAAAAAAANAASTGFNNGFDAEFGLFGGNSAASAAAAAAASSAQRTSFNGLQGHSEHHLIGSNYGPFVHQVQPVQFPAIQQFQGLGGSAAAAAAAAAGQQSAAAAAAAAAGQNAAAAAAAAAGQNAAAAAAAAAGRNAAAAAGQNAAAAAAASASGANFGSHLGIRGSQFAGQIGGQFVQPSPYYPNVVGQNSGSAAAAAAAAASNNAAAGAAASASANGFNGGIIGGSTGVISSRFVPGKKY</sequence>
<organism evidence="2 3">
    <name type="scientific">Magallana gigas</name>
    <name type="common">Pacific oyster</name>
    <name type="synonym">Crassostrea gigas</name>
    <dbReference type="NCBI Taxonomy" id="29159"/>
    <lineage>
        <taxon>Eukaryota</taxon>
        <taxon>Metazoa</taxon>
        <taxon>Spiralia</taxon>
        <taxon>Lophotrochozoa</taxon>
        <taxon>Mollusca</taxon>
        <taxon>Bivalvia</taxon>
        <taxon>Autobranchia</taxon>
        <taxon>Pteriomorphia</taxon>
        <taxon>Ostreida</taxon>
        <taxon>Ostreoidea</taxon>
        <taxon>Ostreidae</taxon>
        <taxon>Magallana</taxon>
    </lineage>
</organism>
<feature type="transmembrane region" description="Helical" evidence="1">
    <location>
        <begin position="56"/>
        <end position="76"/>
    </location>
</feature>
<proteinExistence type="predicted"/>
<dbReference type="Proteomes" id="UP000005408">
    <property type="component" value="Unassembled WGS sequence"/>
</dbReference>
<protein>
    <submittedName>
        <fullName evidence="2">Uncharacterized protein</fullName>
    </submittedName>
</protein>
<name>A0A8W8HMN5_MAGGI</name>
<keyword evidence="1" id="KW-1133">Transmembrane helix</keyword>
<keyword evidence="1" id="KW-0812">Transmembrane</keyword>
<evidence type="ECO:0000313" key="2">
    <source>
        <dbReference type="EnsemblMetazoa" id="G10266.1:cds"/>
    </source>
</evidence>
<accession>A0A8W8HMN5</accession>